<keyword evidence="1" id="KW-0472">Membrane</keyword>
<dbReference type="EMBL" id="JACRKR010000150">
    <property type="protein sequence ID" value="MBI5078985.1"/>
    <property type="molecule type" value="Genomic_DNA"/>
</dbReference>
<reference evidence="2" key="1">
    <citation type="submission" date="2020-07" db="EMBL/GenBank/DDBJ databases">
        <title>Huge and variable diversity of episymbiotic CPR bacteria and DPANN archaea in groundwater ecosystems.</title>
        <authorList>
            <person name="He C.Y."/>
            <person name="Keren R."/>
            <person name="Whittaker M."/>
            <person name="Farag I.F."/>
            <person name="Doudna J."/>
            <person name="Cate J.H.D."/>
            <person name="Banfield J.F."/>
        </authorList>
    </citation>
    <scope>NUCLEOTIDE SEQUENCE</scope>
    <source>
        <strain evidence="2">NC_groundwater_1860_Pr3_B-0.1um_51_7</strain>
    </source>
</reference>
<evidence type="ECO:0000313" key="3">
    <source>
        <dbReference type="Proteomes" id="UP000808761"/>
    </source>
</evidence>
<feature type="transmembrane region" description="Helical" evidence="1">
    <location>
        <begin position="195"/>
        <end position="219"/>
    </location>
</feature>
<dbReference type="Pfam" id="PF04298">
    <property type="entry name" value="Zn_peptidase_2"/>
    <property type="match status" value="1"/>
</dbReference>
<dbReference type="PANTHER" id="PTHR36434">
    <property type="entry name" value="MEMBRANE PROTEASE YUGP-RELATED"/>
    <property type="match status" value="1"/>
</dbReference>
<keyword evidence="1" id="KW-1133">Transmembrane helix</keyword>
<comment type="caution">
    <text evidence="2">The sequence shown here is derived from an EMBL/GenBank/DDBJ whole genome shotgun (WGS) entry which is preliminary data.</text>
</comment>
<protein>
    <submittedName>
        <fullName evidence="2">Zinc metallopeptidase</fullName>
    </submittedName>
</protein>
<keyword evidence="1" id="KW-0812">Transmembrane</keyword>
<dbReference type="AlphaFoldDB" id="A0A9D6UKD6"/>
<feature type="non-terminal residue" evidence="2">
    <location>
        <position position="225"/>
    </location>
</feature>
<accession>A0A9D6UKD6</accession>
<feature type="transmembrane region" description="Helical" evidence="1">
    <location>
        <begin position="6"/>
        <end position="22"/>
    </location>
</feature>
<sequence length="225" mass="24715">MVYDPTFILIIPAMLLALWAQFRVKNTYEKYSQVPCVRGYTGAQVARYILDDYRLQNIKVEATPGELTDHYDPQAQKLCLSESIYNSNSVAAIGVAAHEAGHAIQDAKAYAPLKARNGLVPITNIGTTLAFPLFLLGLFTSLPALMDMGILLFALAVVFSVVTLPVEFNASKRAVRVLSDGHFLNEKELPMAKEVLNAAALTYVAATAMAVMNLVRLLILRNQRD</sequence>
<evidence type="ECO:0000256" key="1">
    <source>
        <dbReference type="SAM" id="Phobius"/>
    </source>
</evidence>
<gene>
    <name evidence="2" type="ORF">HZB08_03090</name>
</gene>
<organism evidence="2 3">
    <name type="scientific">Candidatus Saganbacteria bacterium</name>
    <dbReference type="NCBI Taxonomy" id="2575572"/>
    <lineage>
        <taxon>Bacteria</taxon>
        <taxon>Bacillati</taxon>
        <taxon>Saganbacteria</taxon>
    </lineage>
</organism>
<name>A0A9D6UKD6_UNCSA</name>
<evidence type="ECO:0000313" key="2">
    <source>
        <dbReference type="EMBL" id="MBI5078985.1"/>
    </source>
</evidence>
<dbReference type="InterPro" id="IPR007395">
    <property type="entry name" value="Zn_peptidase_2"/>
</dbReference>
<proteinExistence type="predicted"/>
<feature type="transmembrane region" description="Helical" evidence="1">
    <location>
        <begin position="118"/>
        <end position="142"/>
    </location>
</feature>
<dbReference type="PANTHER" id="PTHR36434:SF1">
    <property type="entry name" value="MEMBRANE PROTEASE YUGP-RELATED"/>
    <property type="match status" value="1"/>
</dbReference>
<dbReference type="Proteomes" id="UP000808761">
    <property type="component" value="Unassembled WGS sequence"/>
</dbReference>
<feature type="transmembrane region" description="Helical" evidence="1">
    <location>
        <begin position="148"/>
        <end position="166"/>
    </location>
</feature>